<dbReference type="AlphaFoldDB" id="A0A7H1AZW8"/>
<dbReference type="Proteomes" id="UP000516346">
    <property type="component" value="Chromosome"/>
</dbReference>
<dbReference type="GO" id="GO:0044781">
    <property type="term" value="P:bacterial-type flagellum organization"/>
    <property type="evidence" value="ECO:0007669"/>
    <property type="project" value="UniProtKB-KW"/>
</dbReference>
<accession>A0A7H1AZW8</accession>
<evidence type="ECO:0000259" key="2">
    <source>
        <dbReference type="Pfam" id="PF10135"/>
    </source>
</evidence>
<gene>
    <name evidence="3" type="ORF">ICW73_00985</name>
</gene>
<keyword evidence="1" id="KW-1005">Bacterial flagellum biogenesis</keyword>
<dbReference type="Pfam" id="PF10135">
    <property type="entry name" value="Rod-binding"/>
    <property type="match status" value="1"/>
</dbReference>
<dbReference type="PRINTS" id="PR01002">
    <property type="entry name" value="FLGFLGJ"/>
</dbReference>
<feature type="domain" description="Flagellar protein FlgJ N-terminal" evidence="2">
    <location>
        <begin position="52"/>
        <end position="98"/>
    </location>
</feature>
<protein>
    <submittedName>
        <fullName evidence="3">Rod-binding protein</fullName>
    </submittedName>
</protein>
<evidence type="ECO:0000256" key="1">
    <source>
        <dbReference type="ARBA" id="ARBA00022795"/>
    </source>
</evidence>
<reference evidence="3 4" key="1">
    <citation type="submission" date="2020-09" db="EMBL/GenBank/DDBJ databases">
        <title>Genome sequence of the banana aphid, Pentalonia nigronervosa Coquerel (Hemiptera: Aphididae) and its symbionts.</title>
        <authorList>
            <person name="Mathers T.C."/>
            <person name="Mugford S.T."/>
            <person name="Hogenhout S.A."/>
            <person name="Tripathi L."/>
        </authorList>
    </citation>
    <scope>NUCLEOTIDE SEQUENCE [LARGE SCALE GENOMIC DNA]</scope>
    <source>
        <strain evidence="3">Ba4</strain>
    </source>
</reference>
<evidence type="ECO:0000313" key="4">
    <source>
        <dbReference type="Proteomes" id="UP000516346"/>
    </source>
</evidence>
<dbReference type="EMBL" id="CP061275">
    <property type="protein sequence ID" value="QNS02023.1"/>
    <property type="molecule type" value="Genomic_DNA"/>
</dbReference>
<name>A0A7H1AZW8_9GAMM</name>
<sequence length="110" mass="12917">MKNNLFFLSKNIFNDTIQSMHKIKFQTHHHSNKNYLKIAQEVESIFIQMLLKNMRNSLLKNDLFDNNQSRLYTDVFDQNLSQQIASKGLGLQNAILAQLEFNPMLENNKT</sequence>
<proteinExistence type="predicted"/>
<dbReference type="InterPro" id="IPR019301">
    <property type="entry name" value="Flagellar_prot_FlgJ_N"/>
</dbReference>
<organism evidence="3 4">
    <name type="scientific">Buchnera aphidicola</name>
    <name type="common">Pentalonia nigronervosa</name>
    <dbReference type="NCBI Taxonomy" id="1309793"/>
    <lineage>
        <taxon>Bacteria</taxon>
        <taxon>Pseudomonadati</taxon>
        <taxon>Pseudomonadota</taxon>
        <taxon>Gammaproteobacteria</taxon>
        <taxon>Enterobacterales</taxon>
        <taxon>Erwiniaceae</taxon>
        <taxon>Buchnera</taxon>
    </lineage>
</organism>
<evidence type="ECO:0000313" key="3">
    <source>
        <dbReference type="EMBL" id="QNS02023.1"/>
    </source>
</evidence>